<dbReference type="GO" id="GO:0003676">
    <property type="term" value="F:nucleic acid binding"/>
    <property type="evidence" value="ECO:0007669"/>
    <property type="project" value="InterPro"/>
</dbReference>
<accession>A0AAW2VXH2</accession>
<dbReference type="AlphaFoldDB" id="A0AAW2VXH2"/>
<dbReference type="Gene3D" id="3.30.70.330">
    <property type="match status" value="2"/>
</dbReference>
<dbReference type="EMBL" id="JACGWN010000009">
    <property type="protein sequence ID" value="KAL0432677.1"/>
    <property type="molecule type" value="Genomic_DNA"/>
</dbReference>
<comment type="caution">
    <text evidence="1">The sequence shown here is derived from an EMBL/GenBank/DDBJ whole genome shotgun (WGS) entry which is preliminary data.</text>
</comment>
<sequence>MGSHEEALAALHYLESNEFKGRVLKLNRAKPKKKKPSSLLQPKPLPVHNLLVANRIRLGRKTLRISFNAYSANVVSGEVIFQGNPRRSAGCGFVSFSSKRWRQRQHLPLKEKFLSFEIV</sequence>
<dbReference type="InterPro" id="IPR012677">
    <property type="entry name" value="Nucleotide-bd_a/b_plait_sf"/>
</dbReference>
<reference evidence="1" key="1">
    <citation type="submission" date="2020-06" db="EMBL/GenBank/DDBJ databases">
        <authorList>
            <person name="Li T."/>
            <person name="Hu X."/>
            <person name="Zhang T."/>
            <person name="Song X."/>
            <person name="Zhang H."/>
            <person name="Dai N."/>
            <person name="Sheng W."/>
            <person name="Hou X."/>
            <person name="Wei L."/>
        </authorList>
    </citation>
    <scope>NUCLEOTIDE SEQUENCE</scope>
    <source>
        <strain evidence="1">KEN1</strain>
        <tissue evidence="1">Leaf</tissue>
    </source>
</reference>
<dbReference type="SUPFAM" id="SSF54928">
    <property type="entry name" value="RNA-binding domain, RBD"/>
    <property type="match status" value="1"/>
</dbReference>
<dbReference type="InterPro" id="IPR035979">
    <property type="entry name" value="RBD_domain_sf"/>
</dbReference>
<reference evidence="1" key="2">
    <citation type="journal article" date="2024" name="Plant">
        <title>Genomic evolution and insights into agronomic trait innovations of Sesamum species.</title>
        <authorList>
            <person name="Miao H."/>
            <person name="Wang L."/>
            <person name="Qu L."/>
            <person name="Liu H."/>
            <person name="Sun Y."/>
            <person name="Le M."/>
            <person name="Wang Q."/>
            <person name="Wei S."/>
            <person name="Zheng Y."/>
            <person name="Lin W."/>
            <person name="Duan Y."/>
            <person name="Cao H."/>
            <person name="Xiong S."/>
            <person name="Wang X."/>
            <person name="Wei L."/>
            <person name="Li C."/>
            <person name="Ma Q."/>
            <person name="Ju M."/>
            <person name="Zhao R."/>
            <person name="Li G."/>
            <person name="Mu C."/>
            <person name="Tian Q."/>
            <person name="Mei H."/>
            <person name="Zhang T."/>
            <person name="Gao T."/>
            <person name="Zhang H."/>
        </authorList>
    </citation>
    <scope>NUCLEOTIDE SEQUENCE</scope>
    <source>
        <strain evidence="1">KEN1</strain>
    </source>
</reference>
<evidence type="ECO:0000313" key="1">
    <source>
        <dbReference type="EMBL" id="KAL0432677.1"/>
    </source>
</evidence>
<gene>
    <name evidence="1" type="ORF">Slati_2602000</name>
</gene>
<organism evidence="1">
    <name type="scientific">Sesamum latifolium</name>
    <dbReference type="NCBI Taxonomy" id="2727402"/>
    <lineage>
        <taxon>Eukaryota</taxon>
        <taxon>Viridiplantae</taxon>
        <taxon>Streptophyta</taxon>
        <taxon>Embryophyta</taxon>
        <taxon>Tracheophyta</taxon>
        <taxon>Spermatophyta</taxon>
        <taxon>Magnoliopsida</taxon>
        <taxon>eudicotyledons</taxon>
        <taxon>Gunneridae</taxon>
        <taxon>Pentapetalae</taxon>
        <taxon>asterids</taxon>
        <taxon>lamiids</taxon>
        <taxon>Lamiales</taxon>
        <taxon>Pedaliaceae</taxon>
        <taxon>Sesamum</taxon>
    </lineage>
</organism>
<protein>
    <submittedName>
        <fullName evidence="1">Uncharacterized protein</fullName>
    </submittedName>
</protein>
<proteinExistence type="predicted"/>
<name>A0AAW2VXH2_9LAMI</name>